<feature type="non-terminal residue" evidence="8">
    <location>
        <position position="1"/>
    </location>
</feature>
<dbReference type="EMBL" id="JAATVY010000037">
    <property type="protein sequence ID" value="NJC73833.1"/>
    <property type="molecule type" value="Genomic_DNA"/>
</dbReference>
<dbReference type="InterPro" id="IPR011583">
    <property type="entry name" value="Chitinase_II/V-like_cat"/>
</dbReference>
<dbReference type="InterPro" id="IPR050542">
    <property type="entry name" value="Glycosyl_Hydrlase18_Chitinase"/>
</dbReference>
<name>A0ABX0Y732_9ACTN</name>
<dbReference type="SUPFAM" id="SSF51445">
    <property type="entry name" value="(Trans)glycosidases"/>
    <property type="match status" value="1"/>
</dbReference>
<protein>
    <recommendedName>
        <fullName evidence="1">chitinase</fullName>
        <ecNumber evidence="1">3.2.1.14</ecNumber>
    </recommendedName>
</protein>
<dbReference type="PROSITE" id="PS01095">
    <property type="entry name" value="GH18_1"/>
    <property type="match status" value="1"/>
</dbReference>
<dbReference type="EC" id="3.2.1.14" evidence="1"/>
<dbReference type="SMART" id="SM00636">
    <property type="entry name" value="Glyco_18"/>
    <property type="match status" value="1"/>
</dbReference>
<reference evidence="8 9" key="1">
    <citation type="submission" date="2020-03" db="EMBL/GenBank/DDBJ databases">
        <title>WGS of the type strain of Planosporangium spp.</title>
        <authorList>
            <person name="Thawai C."/>
        </authorList>
    </citation>
    <scope>NUCLEOTIDE SEQUENCE [LARGE SCALE GENOMIC DNA]</scope>
    <source>
        <strain evidence="8 9">TBRC 5610</strain>
    </source>
</reference>
<dbReference type="InterPro" id="IPR017853">
    <property type="entry name" value="GH"/>
</dbReference>
<dbReference type="Pfam" id="PF00704">
    <property type="entry name" value="Glyco_hydro_18"/>
    <property type="match status" value="1"/>
</dbReference>
<accession>A0ABX0Y732</accession>
<evidence type="ECO:0000256" key="4">
    <source>
        <dbReference type="RuleBase" id="RU000489"/>
    </source>
</evidence>
<dbReference type="CDD" id="cd02871">
    <property type="entry name" value="GH18_chitinase_D-like"/>
    <property type="match status" value="1"/>
</dbReference>
<dbReference type="InterPro" id="IPR001223">
    <property type="entry name" value="Glyco_hydro18_cat"/>
</dbReference>
<dbReference type="InterPro" id="IPR001579">
    <property type="entry name" value="Glyco_hydro_18_chit_AS"/>
</dbReference>
<dbReference type="PANTHER" id="PTHR45708:SF49">
    <property type="entry name" value="ENDOCHITINASE"/>
    <property type="match status" value="1"/>
</dbReference>
<evidence type="ECO:0000313" key="8">
    <source>
        <dbReference type="EMBL" id="NJC73833.1"/>
    </source>
</evidence>
<dbReference type="Proteomes" id="UP000722989">
    <property type="component" value="Unassembled WGS sequence"/>
</dbReference>
<feature type="compositionally biased region" description="Low complexity" evidence="6">
    <location>
        <begin position="1"/>
        <end position="12"/>
    </location>
</feature>
<evidence type="ECO:0000256" key="2">
    <source>
        <dbReference type="ARBA" id="ARBA00022801"/>
    </source>
</evidence>
<evidence type="ECO:0000259" key="7">
    <source>
        <dbReference type="PROSITE" id="PS51910"/>
    </source>
</evidence>
<proteinExistence type="inferred from homology"/>
<evidence type="ECO:0000256" key="5">
    <source>
        <dbReference type="RuleBase" id="RU004453"/>
    </source>
</evidence>
<evidence type="ECO:0000256" key="3">
    <source>
        <dbReference type="ARBA" id="ARBA00023295"/>
    </source>
</evidence>
<dbReference type="PROSITE" id="PS51910">
    <property type="entry name" value="GH18_2"/>
    <property type="match status" value="1"/>
</dbReference>
<keyword evidence="9" id="KW-1185">Reference proteome</keyword>
<evidence type="ECO:0000256" key="1">
    <source>
        <dbReference type="ARBA" id="ARBA00012729"/>
    </source>
</evidence>
<dbReference type="PANTHER" id="PTHR45708">
    <property type="entry name" value="ENDOCHITINASE"/>
    <property type="match status" value="1"/>
</dbReference>
<keyword evidence="3 4" id="KW-0326">Glycosidase</keyword>
<keyword evidence="2 4" id="KW-0378">Hydrolase</keyword>
<comment type="caution">
    <text evidence="8">The sequence shown here is derived from an EMBL/GenBank/DDBJ whole genome shotgun (WGS) entry which is preliminary data.</text>
</comment>
<dbReference type="RefSeq" id="WP_167928733.1">
    <property type="nucleotide sequence ID" value="NZ_JAATVY010000037.1"/>
</dbReference>
<feature type="region of interest" description="Disordered" evidence="6">
    <location>
        <begin position="1"/>
        <end position="24"/>
    </location>
</feature>
<feature type="domain" description="GH18" evidence="7">
    <location>
        <begin position="28"/>
        <end position="321"/>
    </location>
</feature>
<evidence type="ECO:0000256" key="6">
    <source>
        <dbReference type="SAM" id="MobiDB-lite"/>
    </source>
</evidence>
<organism evidence="8 9">
    <name type="scientific">Planosporangium thailandense</name>
    <dbReference type="NCBI Taxonomy" id="765197"/>
    <lineage>
        <taxon>Bacteria</taxon>
        <taxon>Bacillati</taxon>
        <taxon>Actinomycetota</taxon>
        <taxon>Actinomycetes</taxon>
        <taxon>Micromonosporales</taxon>
        <taxon>Micromonosporaceae</taxon>
        <taxon>Planosporangium</taxon>
    </lineage>
</organism>
<evidence type="ECO:0000313" key="9">
    <source>
        <dbReference type="Proteomes" id="UP000722989"/>
    </source>
</evidence>
<comment type="similarity">
    <text evidence="5">Belongs to the glycosyl hydrolase 18 family.</text>
</comment>
<dbReference type="Gene3D" id="3.20.20.80">
    <property type="entry name" value="Glycosidases"/>
    <property type="match status" value="1"/>
</dbReference>
<sequence>TPTGPATPTASPTAPPPPPPGGGALPAHELTGYWQNFTNGATAQRLRDVSGDYDLIAVAFADADPSGPGKVTFAVDSGLSSALGGYTDADLTADIATLHTRGRKVVVSVGGQNGTISVGDATAAGNFADSVYGLMRRYGFDGVDIDLENGINPDAMSAALHTLRDKAGAGLIITMAPETVFMQSPSSTYLSLALKIRGILTVVHTQYYNSGSMNGCDGNVYASGTVDFITAQACIAIQAGLRPDQVAIGLPASPRAAGSGYVDPSVVNSALDCLARGANCGRFRPSTPWPGIRGAMTWSINWDAAAGGAWSRSVKAHLATLP</sequence>
<gene>
    <name evidence="8" type="ORF">HC031_29570</name>
</gene>